<keyword evidence="3" id="KW-1015">Disulfide bond</keyword>
<dbReference type="InterPro" id="IPR016186">
    <property type="entry name" value="C-type_lectin-like/link_sf"/>
</dbReference>
<dbReference type="InterPro" id="IPR013106">
    <property type="entry name" value="Ig_V-set"/>
</dbReference>
<dbReference type="EMBL" id="UYJE01004049">
    <property type="protein sequence ID" value="VDI24583.1"/>
    <property type="molecule type" value="Genomic_DNA"/>
</dbReference>
<dbReference type="SMART" id="SM00034">
    <property type="entry name" value="CLECT"/>
    <property type="match status" value="1"/>
</dbReference>
<dbReference type="InterPro" id="IPR036179">
    <property type="entry name" value="Ig-like_dom_sf"/>
</dbReference>
<dbReference type="PROSITE" id="PS50835">
    <property type="entry name" value="IG_LIKE"/>
    <property type="match status" value="6"/>
</dbReference>
<evidence type="ECO:0000313" key="9">
    <source>
        <dbReference type="Proteomes" id="UP000596742"/>
    </source>
</evidence>
<proteinExistence type="predicted"/>
<evidence type="ECO:0000256" key="2">
    <source>
        <dbReference type="ARBA" id="ARBA00022737"/>
    </source>
</evidence>
<organism evidence="8 9">
    <name type="scientific">Mytilus galloprovincialis</name>
    <name type="common">Mediterranean mussel</name>
    <dbReference type="NCBI Taxonomy" id="29158"/>
    <lineage>
        <taxon>Eukaryota</taxon>
        <taxon>Metazoa</taxon>
        <taxon>Spiralia</taxon>
        <taxon>Lophotrochozoa</taxon>
        <taxon>Mollusca</taxon>
        <taxon>Bivalvia</taxon>
        <taxon>Autobranchia</taxon>
        <taxon>Pteriomorphia</taxon>
        <taxon>Mytilida</taxon>
        <taxon>Mytiloidea</taxon>
        <taxon>Mytilidae</taxon>
        <taxon>Mytilinae</taxon>
        <taxon>Mytilus</taxon>
    </lineage>
</organism>
<dbReference type="InterPro" id="IPR013783">
    <property type="entry name" value="Ig-like_fold"/>
</dbReference>
<dbReference type="Pfam" id="PF00059">
    <property type="entry name" value="Lectin_C"/>
    <property type="match status" value="1"/>
</dbReference>
<evidence type="ECO:0000256" key="5">
    <source>
        <dbReference type="SAM" id="SignalP"/>
    </source>
</evidence>
<dbReference type="InterPro" id="IPR003599">
    <property type="entry name" value="Ig_sub"/>
</dbReference>
<dbReference type="CDD" id="cd00096">
    <property type="entry name" value="Ig"/>
    <property type="match status" value="2"/>
</dbReference>
<evidence type="ECO:0000256" key="4">
    <source>
        <dbReference type="ARBA" id="ARBA00023319"/>
    </source>
</evidence>
<feature type="domain" description="Ig-like" evidence="7">
    <location>
        <begin position="126"/>
        <end position="226"/>
    </location>
</feature>
<dbReference type="InterPro" id="IPR013151">
    <property type="entry name" value="Immunoglobulin_dom"/>
</dbReference>
<dbReference type="SMART" id="SM00409">
    <property type="entry name" value="IG"/>
    <property type="match status" value="6"/>
</dbReference>
<dbReference type="PANTHER" id="PTHR12231">
    <property type="entry name" value="CTX-RELATED TYPE I TRANSMEMBRANE PROTEIN"/>
    <property type="match status" value="1"/>
</dbReference>
<dbReference type="Pfam" id="PF13927">
    <property type="entry name" value="Ig_3"/>
    <property type="match status" value="1"/>
</dbReference>
<dbReference type="PROSITE" id="PS50041">
    <property type="entry name" value="C_TYPE_LECTIN_2"/>
    <property type="match status" value="1"/>
</dbReference>
<dbReference type="PANTHER" id="PTHR12231:SF253">
    <property type="entry name" value="DPR-INTERACTING PROTEIN ETA, ISOFORM B-RELATED"/>
    <property type="match status" value="1"/>
</dbReference>
<feature type="domain" description="Ig-like" evidence="7">
    <location>
        <begin position="569"/>
        <end position="665"/>
    </location>
</feature>
<keyword evidence="4" id="KW-0393">Immunoglobulin domain</keyword>
<evidence type="ECO:0000313" key="8">
    <source>
        <dbReference type="EMBL" id="VDI24583.1"/>
    </source>
</evidence>
<evidence type="ECO:0000259" key="7">
    <source>
        <dbReference type="PROSITE" id="PS50835"/>
    </source>
</evidence>
<dbReference type="Proteomes" id="UP000596742">
    <property type="component" value="Unassembled WGS sequence"/>
</dbReference>
<dbReference type="SUPFAM" id="SSF56436">
    <property type="entry name" value="C-type lectin-like"/>
    <property type="match status" value="2"/>
</dbReference>
<feature type="domain" description="Ig-like" evidence="7">
    <location>
        <begin position="359"/>
        <end position="462"/>
    </location>
</feature>
<reference evidence="8" key="1">
    <citation type="submission" date="2018-11" db="EMBL/GenBank/DDBJ databases">
        <authorList>
            <person name="Alioto T."/>
            <person name="Alioto T."/>
        </authorList>
    </citation>
    <scope>NUCLEOTIDE SEQUENCE</scope>
</reference>
<keyword evidence="2" id="KW-0677">Repeat</keyword>
<dbReference type="InterPro" id="IPR001304">
    <property type="entry name" value="C-type_lectin-like"/>
</dbReference>
<accession>A0A8B6DW85</accession>
<dbReference type="SMART" id="SM00406">
    <property type="entry name" value="IGv"/>
    <property type="match status" value="4"/>
</dbReference>
<keyword evidence="9" id="KW-1185">Reference proteome</keyword>
<evidence type="ECO:0000256" key="3">
    <source>
        <dbReference type="ARBA" id="ARBA00023157"/>
    </source>
</evidence>
<feature type="domain" description="Ig-like" evidence="7">
    <location>
        <begin position="258"/>
        <end position="342"/>
    </location>
</feature>
<dbReference type="Gene3D" id="2.60.40.10">
    <property type="entry name" value="Immunoglobulins"/>
    <property type="match status" value="6"/>
</dbReference>
<feature type="domain" description="Ig-like" evidence="7">
    <location>
        <begin position="21"/>
        <end position="120"/>
    </location>
</feature>
<dbReference type="SUPFAM" id="SSF48726">
    <property type="entry name" value="Immunoglobulin"/>
    <property type="match status" value="6"/>
</dbReference>
<feature type="chain" id="PRO_5032299541" evidence="5">
    <location>
        <begin position="17"/>
        <end position="876"/>
    </location>
</feature>
<feature type="signal peptide" evidence="5">
    <location>
        <begin position="1"/>
        <end position="16"/>
    </location>
</feature>
<dbReference type="InterPro" id="IPR007110">
    <property type="entry name" value="Ig-like_dom"/>
</dbReference>
<protein>
    <submittedName>
        <fullName evidence="8">Uncharacterized protein</fullName>
    </submittedName>
</protein>
<feature type="domain" description="Ig-like" evidence="7">
    <location>
        <begin position="465"/>
        <end position="561"/>
    </location>
</feature>
<keyword evidence="1 5" id="KW-0732">Signal</keyword>
<comment type="caution">
    <text evidence="8">The sequence shown here is derived from an EMBL/GenBank/DDBJ whole genome shotgun (WGS) entry which is preliminary data.</text>
</comment>
<dbReference type="InterPro" id="IPR016187">
    <property type="entry name" value="CTDL_fold"/>
</dbReference>
<gene>
    <name evidence="8" type="ORF">MGAL_10B001700</name>
</gene>
<dbReference type="SMART" id="SM00408">
    <property type="entry name" value="IGc2"/>
    <property type="match status" value="6"/>
</dbReference>
<dbReference type="Pfam" id="PF00047">
    <property type="entry name" value="ig"/>
    <property type="match status" value="1"/>
</dbReference>
<evidence type="ECO:0000259" key="6">
    <source>
        <dbReference type="PROSITE" id="PS50041"/>
    </source>
</evidence>
<feature type="domain" description="C-type lectin" evidence="6">
    <location>
        <begin position="680"/>
        <end position="787"/>
    </location>
</feature>
<dbReference type="OrthoDB" id="6130993at2759"/>
<dbReference type="InterPro" id="IPR051170">
    <property type="entry name" value="Neural/epithelial_adhesion"/>
</dbReference>
<dbReference type="Gene3D" id="3.10.100.10">
    <property type="entry name" value="Mannose-Binding Protein A, subunit A"/>
    <property type="match status" value="2"/>
</dbReference>
<name>A0A8B6DW85_MYTGA</name>
<dbReference type="AlphaFoldDB" id="A0A8B6DW85"/>
<sequence>MTMWLALLVLLVPVFCRQTIPSIVATPYQSVPYGTSAIVIQCTVSSSPVATSVGWRRVSLIDSTTEYIYASNSNGKYHITDSMINPHLTINNIVFSDENNYVCFATNLAGTGHSNNGKLNVTSEIPSIIATPQKQFPVDGSPKIIIECNISSSPTATSVGWQRTSLDGFSTRAIVVAISNGKYQVDNSLAYPHLTINDVSLADDAYYACFGNNVAGKGISNSVRVDVIELEQGDLGYYVCSASDGVMTVNSDDIFLIPSDMRVPLGVKVPKTQYSPVLFTNVILQCEVRGSVTSVKWFKNNNVISIANSLRFSGSDPNSPSLTINSITEDDFGYYTCQISDGVDILNADIITLLPKGIPPVVVVPRHLPVPIRGQQFIIPCTIDPSQIPLQDVQWIYINWDGITIDPINITSPLTVKYEGSSVDSPSLVINDYQSSDDGRYMCRATNAWGNDVSPAVLVTLESVPTLLSVQSSYQSEPFTDVILRCTVNSVIPVIKVFWQRNQNGNILTISSDTNINKYSGSSPSTPHLTISDTNNGDAGSYICFAVNHAGTGNSPTIALSITTNNVIPIVVVAESSYNVALGSSVTMVCTATFPLHITTNIVWERITDGSKTVIVPYTSKYGGGSALTPSLTIFYAEESDAGVYICYASNVFGVGHGTTELHVANSEDESKCPSGWLYNENSCYLFTITSYGIPWFGAKTFCEEHGAKLAEIETESEDKYILSNMKNLGSGDKFWLGGSDDEVEGSWKWSSGTPFTYTHWLPGEPNDVSGVYKQDYLMTNYEGWIDHPSSLLHVRHYVCEMVANEINCPSDWLSYDNSCYLFMDSRNELDWFSADNACRENGTILAEIETEAEDEYIRNIIRNQYFGACKPNMIV</sequence>
<dbReference type="InterPro" id="IPR003598">
    <property type="entry name" value="Ig_sub2"/>
</dbReference>
<evidence type="ECO:0000256" key="1">
    <source>
        <dbReference type="ARBA" id="ARBA00022729"/>
    </source>
</evidence>